<accession>A0ABV4HSR8</accession>
<name>A0ABV4HSR8_9GAMM</name>
<dbReference type="Proteomes" id="UP001566331">
    <property type="component" value="Unassembled WGS sequence"/>
</dbReference>
<proteinExistence type="predicted"/>
<dbReference type="RefSeq" id="WP_370564330.1">
    <property type="nucleotide sequence ID" value="NZ_JBFWIB010000007.1"/>
</dbReference>
<evidence type="ECO:0000256" key="1">
    <source>
        <dbReference type="SAM" id="Phobius"/>
    </source>
</evidence>
<organism evidence="2 3">
    <name type="scientific">Luteimonas salinilitoris</name>
    <dbReference type="NCBI Taxonomy" id="3237697"/>
    <lineage>
        <taxon>Bacteria</taxon>
        <taxon>Pseudomonadati</taxon>
        <taxon>Pseudomonadota</taxon>
        <taxon>Gammaproteobacteria</taxon>
        <taxon>Lysobacterales</taxon>
        <taxon>Lysobacteraceae</taxon>
        <taxon>Luteimonas</taxon>
    </lineage>
</organism>
<dbReference type="EMBL" id="JBFWIC010000021">
    <property type="protein sequence ID" value="MEZ0475784.1"/>
    <property type="molecule type" value="Genomic_DNA"/>
</dbReference>
<feature type="transmembrane region" description="Helical" evidence="1">
    <location>
        <begin position="63"/>
        <end position="83"/>
    </location>
</feature>
<comment type="caution">
    <text evidence="2">The sequence shown here is derived from an EMBL/GenBank/DDBJ whole genome shotgun (WGS) entry which is preliminary data.</text>
</comment>
<evidence type="ECO:0000313" key="2">
    <source>
        <dbReference type="EMBL" id="MEZ0475784.1"/>
    </source>
</evidence>
<keyword evidence="3" id="KW-1185">Reference proteome</keyword>
<keyword evidence="1" id="KW-0472">Membrane</keyword>
<evidence type="ECO:0000313" key="3">
    <source>
        <dbReference type="Proteomes" id="UP001566331"/>
    </source>
</evidence>
<gene>
    <name evidence="2" type="ORF">AB6713_14350</name>
</gene>
<keyword evidence="1" id="KW-0812">Transmembrane</keyword>
<feature type="transmembrane region" description="Helical" evidence="1">
    <location>
        <begin position="147"/>
        <end position="167"/>
    </location>
</feature>
<protein>
    <submittedName>
        <fullName evidence="2">Uncharacterized protein</fullName>
    </submittedName>
</protein>
<keyword evidence="1" id="KW-1133">Transmembrane helix</keyword>
<sequence length="187" mass="21753">MNFDDILKDAWQGEHRPAAPGQLIRRVHRHQWRHRLQRMVEITLTLVAVLVFGQSLMSRSIEPSHWLLLPFFVVFLPAAWTVILRAPGRRIEDVTENTRLYARLRLSQLRAGLRDLWLARTAAWVLVAYAVVANTGMWLFGDANWRTAALTLLGFAMAWAAGTFWLARRLRRSRLREYRAVRRLADA</sequence>
<reference evidence="2 3" key="1">
    <citation type="submission" date="2024-07" db="EMBL/GenBank/DDBJ databases">
        <title>Luteimonas salilacus sp. nov., isolated from the shore soil of Salt Lake in Tibet of China.</title>
        <authorList>
            <person name="Zhang X."/>
            <person name="Li A."/>
        </authorList>
    </citation>
    <scope>NUCLEOTIDE SEQUENCE [LARGE SCALE GENOMIC DNA]</scope>
    <source>
        <strain evidence="2 3">B3-2-R+30</strain>
    </source>
</reference>
<feature type="transmembrane region" description="Helical" evidence="1">
    <location>
        <begin position="39"/>
        <end position="57"/>
    </location>
</feature>
<feature type="transmembrane region" description="Helical" evidence="1">
    <location>
        <begin position="117"/>
        <end position="141"/>
    </location>
</feature>